<dbReference type="Proteomes" id="UP000708208">
    <property type="component" value="Unassembled WGS sequence"/>
</dbReference>
<dbReference type="AlphaFoldDB" id="A0A8J2NSN4"/>
<protein>
    <submittedName>
        <fullName evidence="2">Uncharacterized protein</fullName>
    </submittedName>
</protein>
<evidence type="ECO:0000256" key="1">
    <source>
        <dbReference type="SAM" id="SignalP"/>
    </source>
</evidence>
<feature type="signal peptide" evidence="1">
    <location>
        <begin position="1"/>
        <end position="22"/>
    </location>
</feature>
<keyword evidence="1" id="KW-0732">Signal</keyword>
<feature type="chain" id="PRO_5035230400" evidence="1">
    <location>
        <begin position="23"/>
        <end position="128"/>
    </location>
</feature>
<gene>
    <name evidence="2" type="ORF">AFUS01_LOCUS2772</name>
</gene>
<dbReference type="EMBL" id="CAJVCH010016085">
    <property type="protein sequence ID" value="CAG7680971.1"/>
    <property type="molecule type" value="Genomic_DNA"/>
</dbReference>
<evidence type="ECO:0000313" key="2">
    <source>
        <dbReference type="EMBL" id="CAG7680971.1"/>
    </source>
</evidence>
<organism evidence="2 3">
    <name type="scientific">Allacma fusca</name>
    <dbReference type="NCBI Taxonomy" id="39272"/>
    <lineage>
        <taxon>Eukaryota</taxon>
        <taxon>Metazoa</taxon>
        <taxon>Ecdysozoa</taxon>
        <taxon>Arthropoda</taxon>
        <taxon>Hexapoda</taxon>
        <taxon>Collembola</taxon>
        <taxon>Symphypleona</taxon>
        <taxon>Sminthuridae</taxon>
        <taxon>Allacma</taxon>
    </lineage>
</organism>
<accession>A0A8J2NSN4</accession>
<sequence length="128" mass="14228">MCYFSKLVATIGLLLGLLDCCATKIYLRRQVGQGSFCQRTFRRCLNEINRNSTASEREISCADLVKKQQGCYHLIQGWRKKTTAIGSFSVIPSVVNTKIAANSTSAPSSVKKFSKRCMPSKDKNQCPP</sequence>
<comment type="caution">
    <text evidence="2">The sequence shown here is derived from an EMBL/GenBank/DDBJ whole genome shotgun (WGS) entry which is preliminary data.</text>
</comment>
<name>A0A8J2NSN4_9HEXA</name>
<evidence type="ECO:0000313" key="3">
    <source>
        <dbReference type="Proteomes" id="UP000708208"/>
    </source>
</evidence>
<proteinExistence type="predicted"/>
<reference evidence="2" key="1">
    <citation type="submission" date="2021-06" db="EMBL/GenBank/DDBJ databases">
        <authorList>
            <person name="Hodson N. C."/>
            <person name="Mongue J. A."/>
            <person name="Jaron S. K."/>
        </authorList>
    </citation>
    <scope>NUCLEOTIDE SEQUENCE</scope>
</reference>
<keyword evidence="3" id="KW-1185">Reference proteome</keyword>